<dbReference type="SUPFAM" id="SSF110857">
    <property type="entry name" value="Gamma-glutamyl cyclotransferase-like"/>
    <property type="match status" value="1"/>
</dbReference>
<feature type="binding site" evidence="3">
    <location>
        <begin position="9"/>
        <end position="14"/>
    </location>
    <ligand>
        <name>substrate</name>
    </ligand>
</feature>
<dbReference type="InterPro" id="IPR036568">
    <property type="entry name" value="GGCT-like_sf"/>
</dbReference>
<feature type="compositionally biased region" description="Basic and acidic residues" evidence="4">
    <location>
        <begin position="215"/>
        <end position="224"/>
    </location>
</feature>
<dbReference type="VEuPathDB" id="FungiDB:jhhlp_001237"/>
<dbReference type="STRING" id="41688.A0A2N3NHR3"/>
<dbReference type="PANTHER" id="PTHR12935:SF0">
    <property type="entry name" value="GAMMA-GLUTAMYLCYCLOTRANSFERASE"/>
    <property type="match status" value="1"/>
</dbReference>
<evidence type="ECO:0000259" key="5">
    <source>
        <dbReference type="Pfam" id="PF06094"/>
    </source>
</evidence>
<protein>
    <recommendedName>
        <fullName evidence="1">gamma-glutamylcyclotransferase</fullName>
        <ecNumber evidence="1">4.3.2.9</ecNumber>
    </recommendedName>
</protein>
<dbReference type="InterPro" id="IPR013024">
    <property type="entry name" value="GGCT-like"/>
</dbReference>
<evidence type="ECO:0000256" key="3">
    <source>
        <dbReference type="PIRSR" id="PIRSR617939-2"/>
    </source>
</evidence>
<dbReference type="InterPro" id="IPR009288">
    <property type="entry name" value="AIG2-like_dom"/>
</dbReference>
<keyword evidence="2" id="KW-0456">Lyase</keyword>
<dbReference type="CDD" id="cd06661">
    <property type="entry name" value="GGCT_like"/>
    <property type="match status" value="1"/>
</dbReference>
<proteinExistence type="predicted"/>
<feature type="domain" description="Gamma-glutamylcyclotransferase AIG2-like" evidence="5">
    <location>
        <begin position="9"/>
        <end position="96"/>
    </location>
</feature>
<keyword evidence="7" id="KW-1185">Reference proteome</keyword>
<sequence length="257" mass="29474">MPGASGTFYFAYGSNLWLQQMANRCPNSIYIGRAILSDYCWQINQRGFANVVPYSGHNVHGLVYQIDREDEDRLDRSDGVNSGAYSKVYRDVTLFPAQADLQAPTRSLVGDEAGLERAIETSRRRSRRGTLERKSRIVRDVLVYLSPKFIDGGDPREEYIHRVNSGIRDATALGIPREFFENVVRGSIPEQRPPRQMLHRGAGLRRSTTTAPEVTHVEYREPRPAPRQQGSRRDRRSLRAHQDEFRQQGTWNCLRAR</sequence>
<dbReference type="InParanoid" id="A0A2N3NHR3"/>
<organism evidence="6 7">
    <name type="scientific">Lomentospora prolificans</name>
    <dbReference type="NCBI Taxonomy" id="41688"/>
    <lineage>
        <taxon>Eukaryota</taxon>
        <taxon>Fungi</taxon>
        <taxon>Dikarya</taxon>
        <taxon>Ascomycota</taxon>
        <taxon>Pezizomycotina</taxon>
        <taxon>Sordariomycetes</taxon>
        <taxon>Hypocreomycetidae</taxon>
        <taxon>Microascales</taxon>
        <taxon>Microascaceae</taxon>
        <taxon>Lomentospora</taxon>
    </lineage>
</organism>
<reference evidence="6 7" key="1">
    <citation type="journal article" date="2017" name="G3 (Bethesda)">
        <title>First Draft Genome Sequence of the Pathogenic Fungus Lomentospora prolificans (Formerly Scedosporium prolificans).</title>
        <authorList>
            <person name="Luo R."/>
            <person name="Zimin A."/>
            <person name="Workman R."/>
            <person name="Fan Y."/>
            <person name="Pertea G."/>
            <person name="Grossman N."/>
            <person name="Wear M.P."/>
            <person name="Jia B."/>
            <person name="Miller H."/>
            <person name="Casadevall A."/>
            <person name="Timp W."/>
            <person name="Zhang S.X."/>
            <person name="Salzberg S.L."/>
        </authorList>
    </citation>
    <scope>NUCLEOTIDE SEQUENCE [LARGE SCALE GENOMIC DNA]</scope>
    <source>
        <strain evidence="6 7">JHH-5317</strain>
    </source>
</reference>
<feature type="region of interest" description="Disordered" evidence="4">
    <location>
        <begin position="191"/>
        <end position="257"/>
    </location>
</feature>
<gene>
    <name evidence="6" type="ORF">jhhlp_001237</name>
</gene>
<comment type="caution">
    <text evidence="6">The sequence shown here is derived from an EMBL/GenBank/DDBJ whole genome shotgun (WGS) entry which is preliminary data.</text>
</comment>
<evidence type="ECO:0000313" key="6">
    <source>
        <dbReference type="EMBL" id="PKS11941.1"/>
    </source>
</evidence>
<accession>A0A2N3NHR3</accession>
<evidence type="ECO:0000313" key="7">
    <source>
        <dbReference type="Proteomes" id="UP000233524"/>
    </source>
</evidence>
<dbReference type="EMBL" id="NLAX01000004">
    <property type="protein sequence ID" value="PKS11941.1"/>
    <property type="molecule type" value="Genomic_DNA"/>
</dbReference>
<dbReference type="InterPro" id="IPR017939">
    <property type="entry name" value="G-Glutamylcylcotransferase"/>
</dbReference>
<dbReference type="GO" id="GO:0003839">
    <property type="term" value="F:gamma-glutamylcyclotransferase activity"/>
    <property type="evidence" value="ECO:0007669"/>
    <property type="project" value="UniProtKB-EC"/>
</dbReference>
<evidence type="ECO:0000256" key="4">
    <source>
        <dbReference type="SAM" id="MobiDB-lite"/>
    </source>
</evidence>
<dbReference type="Proteomes" id="UP000233524">
    <property type="component" value="Unassembled WGS sequence"/>
</dbReference>
<dbReference type="EC" id="4.3.2.9" evidence="1"/>
<dbReference type="Gene3D" id="3.10.490.10">
    <property type="entry name" value="Gamma-glutamyl cyclotransferase-like"/>
    <property type="match status" value="1"/>
</dbReference>
<evidence type="ECO:0000256" key="2">
    <source>
        <dbReference type="ARBA" id="ARBA00023239"/>
    </source>
</evidence>
<name>A0A2N3NHR3_9PEZI</name>
<evidence type="ECO:0000256" key="1">
    <source>
        <dbReference type="ARBA" id="ARBA00012346"/>
    </source>
</evidence>
<dbReference type="Pfam" id="PF06094">
    <property type="entry name" value="GGACT"/>
    <property type="match status" value="1"/>
</dbReference>
<dbReference type="PANTHER" id="PTHR12935">
    <property type="entry name" value="GAMMA-GLUTAMYLCYCLOTRANSFERASE"/>
    <property type="match status" value="1"/>
</dbReference>
<dbReference type="OrthoDB" id="2924818at2759"/>
<dbReference type="AlphaFoldDB" id="A0A2N3NHR3"/>